<feature type="signal peptide" evidence="1">
    <location>
        <begin position="1"/>
        <end position="18"/>
    </location>
</feature>
<accession>A0A2N8U9Q5</accession>
<evidence type="ECO:0000313" key="3">
    <source>
        <dbReference type="Proteomes" id="UP000239563"/>
    </source>
</evidence>
<protein>
    <recommendedName>
        <fullName evidence="4">B30.2/SPRY domain-containing protein</fullName>
    </recommendedName>
</protein>
<dbReference type="AlphaFoldDB" id="A0A2N8U9Q5"/>
<keyword evidence="1" id="KW-0732">Signal</keyword>
<reference evidence="2 3" key="1">
    <citation type="submission" date="2017-02" db="EMBL/GenBank/DDBJ databases">
        <authorList>
            <person name="Peterson S.W."/>
        </authorList>
    </citation>
    <scope>NUCLEOTIDE SEQUENCE [LARGE SCALE GENOMIC DNA]</scope>
    <source>
        <strain evidence="2 3">SRS1_H2-8</strain>
    </source>
</reference>
<evidence type="ECO:0000313" key="2">
    <source>
        <dbReference type="EMBL" id="SJX61776.1"/>
    </source>
</evidence>
<proteinExistence type="predicted"/>
<evidence type="ECO:0008006" key="4">
    <source>
        <dbReference type="Google" id="ProtNLM"/>
    </source>
</evidence>
<gene>
    <name evidence="2" type="ORF">SRS1_12761</name>
</gene>
<dbReference type="PROSITE" id="PS51257">
    <property type="entry name" value="PROKAR_LIPOPROTEIN"/>
    <property type="match status" value="1"/>
</dbReference>
<dbReference type="EMBL" id="LT795056">
    <property type="protein sequence ID" value="SJX61776.1"/>
    <property type="molecule type" value="Genomic_DNA"/>
</dbReference>
<organism evidence="2 3">
    <name type="scientific">Sporisorium reilianum f. sp. reilianum</name>
    <dbReference type="NCBI Taxonomy" id="72559"/>
    <lineage>
        <taxon>Eukaryota</taxon>
        <taxon>Fungi</taxon>
        <taxon>Dikarya</taxon>
        <taxon>Basidiomycota</taxon>
        <taxon>Ustilaginomycotina</taxon>
        <taxon>Ustilaginomycetes</taxon>
        <taxon>Ustilaginales</taxon>
        <taxon>Ustilaginaceae</taxon>
        <taxon>Sporisorium</taxon>
    </lineage>
</organism>
<feature type="chain" id="PRO_5014945142" description="B30.2/SPRY domain-containing protein" evidence="1">
    <location>
        <begin position="19"/>
        <end position="145"/>
    </location>
</feature>
<name>A0A2N8U9Q5_9BASI</name>
<evidence type="ECO:0000256" key="1">
    <source>
        <dbReference type="SAM" id="SignalP"/>
    </source>
</evidence>
<dbReference type="Proteomes" id="UP000239563">
    <property type="component" value="Chromosome III"/>
</dbReference>
<sequence>MKALTLLLPLVVAATVSCTPFCVNDTLTTPTSYDVRWKHTKQKHTNQTEGGLGISVSGFFPAMSQKKIGLGCGLNWKDGQLYTGFNGGDPDNGVGGGFEWRPNSLSGIVGMHFKDVKINLNVTITDENTVLFNVNGKEFDWSRVV</sequence>